<keyword evidence="2" id="KW-0442">Lipid degradation</keyword>
<sequence>MMKSALFPLIWLVTTVIHAAEPTLYDPSKRGAAPVIYDRDFATTGGERVVPTRIFLPAGSGPAAVILVSHGLGGSREGSNFLGEHWSARGYVTVFLQHPGSDESVWRGKPVIEARREMKRAANAANYLLRIADVRTVLDGLEKASTQSGDRLAGRLDLKRVGMSGHSFGAKTTQALGGEQQVGLGGARSAADSRIKAALPMSPSPAAMGDPSDSFGAVKIPWMLMTGTDDGAPSGVVSTTPEDRRKVYPALPMGDHYELVLYGAEHSVFTERRLPAERNPRNPNHHRAILAISTAFWDAHLMGNAAALEWLRKEARSVLESADVFQVKKADADQTRAPK</sequence>
<dbReference type="RefSeq" id="WP_138084296.1">
    <property type="nucleotide sequence ID" value="NZ_VAUV01000001.1"/>
</dbReference>
<evidence type="ECO:0000256" key="3">
    <source>
        <dbReference type="ARBA" id="ARBA00023098"/>
    </source>
</evidence>
<evidence type="ECO:0000256" key="4">
    <source>
        <dbReference type="SAM" id="SignalP"/>
    </source>
</evidence>
<evidence type="ECO:0000256" key="1">
    <source>
        <dbReference type="ARBA" id="ARBA00022801"/>
    </source>
</evidence>
<dbReference type="AlphaFoldDB" id="A0A5R8KK22"/>
<gene>
    <name evidence="5" type="ORF">FEM03_00945</name>
</gene>
<dbReference type="PANTHER" id="PTHR10272">
    <property type="entry name" value="PLATELET-ACTIVATING FACTOR ACETYLHYDROLASE"/>
    <property type="match status" value="1"/>
</dbReference>
<keyword evidence="3" id="KW-0443">Lipid metabolism</keyword>
<dbReference type="GO" id="GO:0016042">
    <property type="term" value="P:lipid catabolic process"/>
    <property type="evidence" value="ECO:0007669"/>
    <property type="project" value="UniProtKB-KW"/>
</dbReference>
<dbReference type="GO" id="GO:0003847">
    <property type="term" value="F:1-alkyl-2-acetylglycerophosphocholine esterase activity"/>
    <property type="evidence" value="ECO:0007669"/>
    <property type="project" value="TreeGrafter"/>
</dbReference>
<feature type="chain" id="PRO_5024434762" evidence="4">
    <location>
        <begin position="20"/>
        <end position="339"/>
    </location>
</feature>
<protein>
    <submittedName>
        <fullName evidence="5">Dienelactone hydrolase</fullName>
    </submittedName>
</protein>
<keyword evidence="1 5" id="KW-0378">Hydrolase</keyword>
<dbReference type="Proteomes" id="UP000306196">
    <property type="component" value="Unassembled WGS sequence"/>
</dbReference>
<accession>A0A5R8KK22</accession>
<dbReference type="EMBL" id="VAUV01000001">
    <property type="protein sequence ID" value="TLD72673.1"/>
    <property type="molecule type" value="Genomic_DNA"/>
</dbReference>
<keyword evidence="6" id="KW-1185">Reference proteome</keyword>
<dbReference type="InterPro" id="IPR029058">
    <property type="entry name" value="AB_hydrolase_fold"/>
</dbReference>
<evidence type="ECO:0000313" key="6">
    <source>
        <dbReference type="Proteomes" id="UP000306196"/>
    </source>
</evidence>
<name>A0A5R8KK22_9BACT</name>
<dbReference type="SUPFAM" id="SSF53474">
    <property type="entry name" value="alpha/beta-Hydrolases"/>
    <property type="match status" value="1"/>
</dbReference>
<dbReference type="OrthoDB" id="192696at2"/>
<evidence type="ECO:0000313" key="5">
    <source>
        <dbReference type="EMBL" id="TLD72673.1"/>
    </source>
</evidence>
<feature type="signal peptide" evidence="4">
    <location>
        <begin position="1"/>
        <end position="19"/>
    </location>
</feature>
<dbReference type="PANTHER" id="PTHR10272:SF0">
    <property type="entry name" value="PLATELET-ACTIVATING FACTOR ACETYLHYDROLASE"/>
    <property type="match status" value="1"/>
</dbReference>
<dbReference type="Gene3D" id="3.40.50.1820">
    <property type="entry name" value="alpha/beta hydrolase"/>
    <property type="match status" value="1"/>
</dbReference>
<proteinExistence type="predicted"/>
<evidence type="ECO:0000256" key="2">
    <source>
        <dbReference type="ARBA" id="ARBA00022963"/>
    </source>
</evidence>
<keyword evidence="4" id="KW-0732">Signal</keyword>
<comment type="caution">
    <text evidence="5">The sequence shown here is derived from an EMBL/GenBank/DDBJ whole genome shotgun (WGS) entry which is preliminary data.</text>
</comment>
<organism evidence="5 6">
    <name type="scientific">Phragmitibacter flavus</name>
    <dbReference type="NCBI Taxonomy" id="2576071"/>
    <lineage>
        <taxon>Bacteria</taxon>
        <taxon>Pseudomonadati</taxon>
        <taxon>Verrucomicrobiota</taxon>
        <taxon>Verrucomicrobiia</taxon>
        <taxon>Verrucomicrobiales</taxon>
        <taxon>Verrucomicrobiaceae</taxon>
        <taxon>Phragmitibacter</taxon>
    </lineage>
</organism>
<reference evidence="5 6" key="1">
    <citation type="submission" date="2019-05" db="EMBL/GenBank/DDBJ databases">
        <title>Verrucobacter flavum gen. nov., sp. nov. a new member of the family Verrucomicrobiaceae.</title>
        <authorList>
            <person name="Szuroczki S."/>
            <person name="Abbaszade G."/>
            <person name="Szabo A."/>
            <person name="Felfoldi T."/>
            <person name="Schumann P."/>
            <person name="Boka K."/>
            <person name="Keki Z."/>
            <person name="Toumi M."/>
            <person name="Toth E."/>
        </authorList>
    </citation>
    <scope>NUCLEOTIDE SEQUENCE [LARGE SCALE GENOMIC DNA]</scope>
    <source>
        <strain evidence="5 6">MG-N-17</strain>
    </source>
</reference>